<organism evidence="1 2">
    <name type="scientific">Puccinia sorghi</name>
    <dbReference type="NCBI Taxonomy" id="27349"/>
    <lineage>
        <taxon>Eukaryota</taxon>
        <taxon>Fungi</taxon>
        <taxon>Dikarya</taxon>
        <taxon>Basidiomycota</taxon>
        <taxon>Pucciniomycotina</taxon>
        <taxon>Pucciniomycetes</taxon>
        <taxon>Pucciniales</taxon>
        <taxon>Pucciniaceae</taxon>
        <taxon>Puccinia</taxon>
    </lineage>
</organism>
<dbReference type="AlphaFoldDB" id="A0A0L6V029"/>
<evidence type="ECO:0000313" key="2">
    <source>
        <dbReference type="Proteomes" id="UP000037035"/>
    </source>
</evidence>
<accession>A0A0L6V029</accession>
<sequence length="228" mass="26195">MPEQIKVAKNTFGVCDHWPVMMTLKTSNQDFPTLIPSKNWNRKLLNGHSMNPALLERWKIFSTDSIETEEDLHTAAETWVKTLDSVGEELGILKIPTQQHALHFDLKTLALIKRARRSRKKLNDIKTHSDYTPPKNNIPAPRWRGSRLHRTVQLSQGRVKGGDDKLPCFSFRGDLEECNLLQDTFLMAIWYIKRNMAPGKSGVLAMNLKKFLEVECQLQTTKDWNTGV</sequence>
<proteinExistence type="predicted"/>
<gene>
    <name evidence="1" type="ORF">VP01_3041g2</name>
</gene>
<keyword evidence="2" id="KW-1185">Reference proteome</keyword>
<reference evidence="1 2" key="1">
    <citation type="submission" date="2015-08" db="EMBL/GenBank/DDBJ databases">
        <title>Next Generation Sequencing and Analysis of the Genome of Puccinia sorghi L Schw, the Causal Agent of Maize Common Rust.</title>
        <authorList>
            <person name="Rochi L."/>
            <person name="Burguener G."/>
            <person name="Darino M."/>
            <person name="Turjanski A."/>
            <person name="Kreff E."/>
            <person name="Dieguez M.J."/>
            <person name="Sacco F."/>
        </authorList>
    </citation>
    <scope>NUCLEOTIDE SEQUENCE [LARGE SCALE GENOMIC DNA]</scope>
    <source>
        <strain evidence="1 2">RO10H11247</strain>
    </source>
</reference>
<protein>
    <submittedName>
        <fullName evidence="1">Uncharacterized protein</fullName>
    </submittedName>
</protein>
<dbReference type="Proteomes" id="UP000037035">
    <property type="component" value="Unassembled WGS sequence"/>
</dbReference>
<dbReference type="VEuPathDB" id="FungiDB:VP01_3041g2"/>
<dbReference type="OrthoDB" id="10617774at2759"/>
<comment type="caution">
    <text evidence="1">The sequence shown here is derived from an EMBL/GenBank/DDBJ whole genome shotgun (WGS) entry which is preliminary data.</text>
</comment>
<name>A0A0L6V029_9BASI</name>
<dbReference type="EMBL" id="LAVV01007993">
    <property type="protein sequence ID" value="KNZ54109.1"/>
    <property type="molecule type" value="Genomic_DNA"/>
</dbReference>
<evidence type="ECO:0000313" key="1">
    <source>
        <dbReference type="EMBL" id="KNZ54109.1"/>
    </source>
</evidence>
<dbReference type="STRING" id="27349.A0A0L6V029"/>